<dbReference type="Gene3D" id="3.40.50.11720">
    <property type="entry name" value="3-Deoxy-D-manno-octulosonic-acid transferase, N-terminal domain"/>
    <property type="match status" value="1"/>
</dbReference>
<evidence type="ECO:0000256" key="4">
    <source>
        <dbReference type="ARBA" id="ARBA00022679"/>
    </source>
</evidence>
<evidence type="ECO:0000256" key="7">
    <source>
        <dbReference type="PIRSR" id="PIRSR639901-1"/>
    </source>
</evidence>
<dbReference type="RefSeq" id="WP_184678134.1">
    <property type="nucleotide sequence ID" value="NZ_JACHGY010000001.1"/>
</dbReference>
<feature type="site" description="Transition state stabilizer" evidence="8">
    <location>
        <position position="214"/>
    </location>
</feature>
<dbReference type="InterPro" id="IPR039901">
    <property type="entry name" value="Kdotransferase"/>
</dbReference>
<comment type="caution">
    <text evidence="11">The sequence shown here is derived from an EMBL/GenBank/DDBJ whole genome shotgun (WGS) entry which is preliminary data.</text>
</comment>
<keyword evidence="9" id="KW-0448">Lipopolysaccharide biosynthesis</keyword>
<reference evidence="11 12" key="1">
    <citation type="submission" date="2020-08" db="EMBL/GenBank/DDBJ databases">
        <title>Genomic Encyclopedia of Type Strains, Phase IV (KMG-IV): sequencing the most valuable type-strain genomes for metagenomic binning, comparative biology and taxonomic classification.</title>
        <authorList>
            <person name="Goeker M."/>
        </authorList>
    </citation>
    <scope>NUCLEOTIDE SEQUENCE [LARGE SCALE GENOMIC DNA]</scope>
    <source>
        <strain evidence="11 12">DSM 103725</strain>
    </source>
</reference>
<evidence type="ECO:0000259" key="10">
    <source>
        <dbReference type="Pfam" id="PF04413"/>
    </source>
</evidence>
<evidence type="ECO:0000313" key="11">
    <source>
        <dbReference type="EMBL" id="MBB6430632.1"/>
    </source>
</evidence>
<evidence type="ECO:0000256" key="5">
    <source>
        <dbReference type="ARBA" id="ARBA00031445"/>
    </source>
</evidence>
<keyword evidence="11" id="KW-0328">Glycosyltransferase</keyword>
<comment type="function">
    <text evidence="9">Involved in lipopolysaccharide (LPS) biosynthesis. Catalyzes the transfer of 3-deoxy-D-manno-octulosonate (Kdo) residue(s) from CMP-Kdo to lipid IV(A), the tetraacyldisaccharide-1,4'-bisphosphate precursor of lipid A.</text>
</comment>
<protein>
    <recommendedName>
        <fullName evidence="3 9">3-deoxy-D-manno-octulosonic acid transferase</fullName>
        <shortName evidence="9">Kdo transferase</shortName>
        <ecNumber evidence="2 9">2.4.99.12</ecNumber>
    </recommendedName>
    <alternativeName>
        <fullName evidence="5 9">Lipid IV(A) 3-deoxy-D-manno-octulosonic acid transferase</fullName>
    </alternativeName>
</protein>
<organism evidence="11 12">
    <name type="scientific">Algisphaera agarilytica</name>
    <dbReference type="NCBI Taxonomy" id="1385975"/>
    <lineage>
        <taxon>Bacteria</taxon>
        <taxon>Pseudomonadati</taxon>
        <taxon>Planctomycetota</taxon>
        <taxon>Phycisphaerae</taxon>
        <taxon>Phycisphaerales</taxon>
        <taxon>Phycisphaeraceae</taxon>
        <taxon>Algisphaera</taxon>
    </lineage>
</organism>
<dbReference type="InterPro" id="IPR007507">
    <property type="entry name" value="Glycos_transf_N"/>
</dbReference>
<comment type="catalytic activity">
    <reaction evidence="6 9">
        <text>lipid IVA (E. coli) + CMP-3-deoxy-beta-D-manno-octulosonate = alpha-Kdo-(2-&gt;6)-lipid IVA (E. coli) + CMP + H(+)</text>
        <dbReference type="Rhea" id="RHEA:28066"/>
        <dbReference type="ChEBI" id="CHEBI:15378"/>
        <dbReference type="ChEBI" id="CHEBI:58603"/>
        <dbReference type="ChEBI" id="CHEBI:60364"/>
        <dbReference type="ChEBI" id="CHEBI:60377"/>
        <dbReference type="ChEBI" id="CHEBI:85987"/>
        <dbReference type="EC" id="2.4.99.12"/>
    </reaction>
</comment>
<feature type="domain" description="3-deoxy-D-manno-octulosonic-acid transferase N-terminal" evidence="10">
    <location>
        <begin position="34"/>
        <end position="216"/>
    </location>
</feature>
<keyword evidence="9" id="KW-1003">Cell membrane</keyword>
<accession>A0A7X0H7C4</accession>
<proteinExistence type="inferred from homology"/>
<evidence type="ECO:0000256" key="3">
    <source>
        <dbReference type="ARBA" id="ARBA00019077"/>
    </source>
</evidence>
<dbReference type="GO" id="GO:0043842">
    <property type="term" value="F:Kdo transferase activity"/>
    <property type="evidence" value="ECO:0007669"/>
    <property type="project" value="UniProtKB-EC"/>
</dbReference>
<comment type="pathway">
    <text evidence="1 9">Bacterial outer membrane biogenesis; LPS core biosynthesis.</text>
</comment>
<dbReference type="GO" id="GO:0005886">
    <property type="term" value="C:plasma membrane"/>
    <property type="evidence" value="ECO:0007669"/>
    <property type="project" value="UniProtKB-SubCell"/>
</dbReference>
<name>A0A7X0H7C4_9BACT</name>
<dbReference type="Proteomes" id="UP000541810">
    <property type="component" value="Unassembled WGS sequence"/>
</dbReference>
<feature type="active site" description="Proton acceptor" evidence="7">
    <location>
        <position position="67"/>
    </location>
</feature>
<evidence type="ECO:0000256" key="2">
    <source>
        <dbReference type="ARBA" id="ARBA00012621"/>
    </source>
</evidence>
<evidence type="ECO:0000313" key="12">
    <source>
        <dbReference type="Proteomes" id="UP000541810"/>
    </source>
</evidence>
<keyword evidence="9" id="KW-0472">Membrane</keyword>
<dbReference type="PANTHER" id="PTHR42755">
    <property type="entry name" value="3-DEOXY-MANNO-OCTULOSONATE CYTIDYLYLTRANSFERASE"/>
    <property type="match status" value="1"/>
</dbReference>
<keyword evidence="4 9" id="KW-0808">Transferase</keyword>
<evidence type="ECO:0000256" key="9">
    <source>
        <dbReference type="RuleBase" id="RU365103"/>
    </source>
</evidence>
<dbReference type="GO" id="GO:0009244">
    <property type="term" value="P:lipopolysaccharide core region biosynthetic process"/>
    <property type="evidence" value="ECO:0007669"/>
    <property type="project" value="UniProtKB-UniRule"/>
</dbReference>
<evidence type="ECO:0000256" key="6">
    <source>
        <dbReference type="ARBA" id="ARBA00049183"/>
    </source>
</evidence>
<gene>
    <name evidence="11" type="ORF">HNQ40_002438</name>
</gene>
<dbReference type="SUPFAM" id="SSF53756">
    <property type="entry name" value="UDP-Glycosyltransferase/glycogen phosphorylase"/>
    <property type="match status" value="1"/>
</dbReference>
<dbReference type="EC" id="2.4.99.12" evidence="2 9"/>
<dbReference type="AlphaFoldDB" id="A0A7X0H7C4"/>
<evidence type="ECO:0000256" key="1">
    <source>
        <dbReference type="ARBA" id="ARBA00004713"/>
    </source>
</evidence>
<dbReference type="PANTHER" id="PTHR42755:SF1">
    <property type="entry name" value="3-DEOXY-D-MANNO-OCTULOSONIC ACID TRANSFERASE, MITOCHONDRIAL-RELATED"/>
    <property type="match status" value="1"/>
</dbReference>
<dbReference type="InterPro" id="IPR038107">
    <property type="entry name" value="Glycos_transf_N_sf"/>
</dbReference>
<dbReference type="UniPathway" id="UPA00958"/>
<dbReference type="Pfam" id="PF04413">
    <property type="entry name" value="Glycos_transf_N"/>
    <property type="match status" value="1"/>
</dbReference>
<evidence type="ECO:0000256" key="8">
    <source>
        <dbReference type="PIRSR" id="PIRSR639901-2"/>
    </source>
</evidence>
<comment type="subcellular location">
    <subcellularLocation>
        <location evidence="9">Cell membrane</location>
    </subcellularLocation>
</comment>
<dbReference type="GO" id="GO:0009245">
    <property type="term" value="P:lipid A biosynthetic process"/>
    <property type="evidence" value="ECO:0007669"/>
    <property type="project" value="TreeGrafter"/>
</dbReference>
<sequence length="426" mass="46086">MGIGRDILYGAGALVTSPLWGISLLRTGKWRTDWAGRFGKAACGVAPDRGEQSTRKRLLIYGVSVGEVNLVRNLVAELEQVEGLELVIAASTNTGFARATALYADRHAVLRFPYDFSFAVNRFLDAVKPDAVALVELELWPNFMDACAERDLPVAVVNGRLTARSFKGYRKIRRLIGPAFAKVSFAAVQTADYAERFIALGTPEDRVQVFDTMKWDTAVVEDTVAGAEQLAEELGIDRSKPLVVAGSTAPGEEQLLLDACPPDAQLLIAPRKPEWFDDVIKAAPDAVRRTAKQPAPDGQRVFLLDTIGELRMAYSLADVCVVGRSFTGELYGSDMMEPIALGKPTIIGPHFSDFADTMKALTDAGGIVVSDRPSDAIAELLKNKTMAAELADAGRAVILSRQGSTKRHADMLLGLLQLESQTTPGH</sequence>
<keyword evidence="12" id="KW-1185">Reference proteome</keyword>
<comment type="similarity">
    <text evidence="9">Belongs to the glycosyltransferase group 1 family.</text>
</comment>
<dbReference type="EMBL" id="JACHGY010000001">
    <property type="protein sequence ID" value="MBB6430632.1"/>
    <property type="molecule type" value="Genomic_DNA"/>
</dbReference>
<feature type="site" description="Transition state stabilizer" evidence="8">
    <location>
        <position position="136"/>
    </location>
</feature>
<dbReference type="Gene3D" id="3.40.50.2000">
    <property type="entry name" value="Glycogen Phosphorylase B"/>
    <property type="match status" value="1"/>
</dbReference>